<dbReference type="AlphaFoldDB" id="A0A3N7HJN5"/>
<keyword evidence="1" id="KW-0812">Transmembrane</keyword>
<evidence type="ECO:0000259" key="3">
    <source>
        <dbReference type="Pfam" id="PF13194"/>
    </source>
</evidence>
<proteinExistence type="predicted"/>
<feature type="transmembrane region" description="Helical" evidence="1">
    <location>
        <begin position="208"/>
        <end position="226"/>
    </location>
</feature>
<feature type="transmembrane region" description="Helical" evidence="1">
    <location>
        <begin position="146"/>
        <end position="164"/>
    </location>
</feature>
<feature type="transmembrane region" description="Helical" evidence="1">
    <location>
        <begin position="312"/>
        <end position="329"/>
    </location>
</feature>
<feature type="transmembrane region" description="Helical" evidence="1">
    <location>
        <begin position="34"/>
        <end position="55"/>
    </location>
</feature>
<feature type="transmembrane region" description="Helical" evidence="1">
    <location>
        <begin position="61"/>
        <end position="80"/>
    </location>
</feature>
<dbReference type="PANTHER" id="PTHR39084:SF1">
    <property type="entry name" value="DUF4010 DOMAIN-CONTAINING PROTEIN"/>
    <property type="match status" value="1"/>
</dbReference>
<name>A0A3N7HJN5_9BURK</name>
<dbReference type="InterPro" id="IPR025105">
    <property type="entry name" value="DUF4010"/>
</dbReference>
<sequence length="423" mass="44088">MNLEVARHFLVALFIGALVGVEREQRRSSEPERVLGGVRTHILLALVGATSAWLARELASAWVFAIALAAVSAVVVAGYVRRGRDPADQAPGLTSEIAAMAVVLLGAMVVVGDAALGVALAVAVSAVLAFKQPLHVLVAKIGTEDLLAAIKLMCMSFIVLPLLPRTPVDPWNAVNLYQLWLLVILTSALSLVGYLAMRWLGSSRGTAITGLAGGLVSSTATTLSFARASRSAEASPAGNREATGILLSWLVMFLRVLVLVAVVNPSLLQAVWIPLTAMGAATGAFALAHYLLCTRTAAADAGSLAVRNPFQLGEALRFGLLFAVILLLIRLAQIHLPQSGFYVVSALAGSADVDAITLSLAHDGHTQVQTAQAATALCVALLSNTVVKTATVLLYGRGRVRHHTLVAAGTVMLVGVATLLMLA</sequence>
<keyword evidence="1" id="KW-0472">Membrane</keyword>
<comment type="caution">
    <text evidence="4">The sequence shown here is derived from an EMBL/GenBank/DDBJ whole genome shotgun (WGS) entry which is preliminary data.</text>
</comment>
<gene>
    <name evidence="4" type="ORF">DZC73_25130</name>
</gene>
<dbReference type="EMBL" id="QUSW01000009">
    <property type="protein sequence ID" value="RQP21733.1"/>
    <property type="molecule type" value="Genomic_DNA"/>
</dbReference>
<evidence type="ECO:0000313" key="5">
    <source>
        <dbReference type="Proteomes" id="UP000267464"/>
    </source>
</evidence>
<reference evidence="4 5" key="2">
    <citation type="submission" date="2018-12" db="EMBL/GenBank/DDBJ databases">
        <title>Rhizobacter gummiphilus sp. nov., a rubber-degrading bacterium isolated from the soil of a botanical garden in Japan.</title>
        <authorList>
            <person name="Shunsuke S.S."/>
        </authorList>
    </citation>
    <scope>NUCLEOTIDE SEQUENCE [LARGE SCALE GENOMIC DNA]</scope>
    <source>
        <strain evidence="4 5">S-16</strain>
    </source>
</reference>
<protein>
    <submittedName>
        <fullName evidence="4">MgtC/SapB family protein</fullName>
    </submittedName>
</protein>
<dbReference type="InterPro" id="IPR049177">
    <property type="entry name" value="MgtC_SapB_SrpB_YhiD_N"/>
</dbReference>
<dbReference type="Pfam" id="PF02308">
    <property type="entry name" value="MgtC"/>
    <property type="match status" value="1"/>
</dbReference>
<evidence type="ECO:0000256" key="1">
    <source>
        <dbReference type="SAM" id="Phobius"/>
    </source>
</evidence>
<feature type="transmembrane region" description="Helical" evidence="1">
    <location>
        <begin position="246"/>
        <end position="263"/>
    </location>
</feature>
<evidence type="ECO:0000259" key="2">
    <source>
        <dbReference type="Pfam" id="PF02308"/>
    </source>
</evidence>
<feature type="transmembrane region" description="Helical" evidence="1">
    <location>
        <begin position="176"/>
        <end position="196"/>
    </location>
</feature>
<dbReference type="Proteomes" id="UP000267464">
    <property type="component" value="Unassembled WGS sequence"/>
</dbReference>
<dbReference type="RefSeq" id="WP_124543145.1">
    <property type="nucleotide sequence ID" value="NZ_QUSW01000009.1"/>
</dbReference>
<keyword evidence="5" id="KW-1185">Reference proteome</keyword>
<dbReference type="PANTHER" id="PTHR39084">
    <property type="entry name" value="MEMBRANE PROTEIN-RELATED"/>
    <property type="match status" value="1"/>
</dbReference>
<feature type="domain" description="MgtC/SapB/SrpB/YhiD N-terminal" evidence="2">
    <location>
        <begin position="10"/>
        <end position="135"/>
    </location>
</feature>
<dbReference type="Pfam" id="PF13194">
    <property type="entry name" value="DUF4010"/>
    <property type="match status" value="1"/>
</dbReference>
<feature type="transmembrane region" description="Helical" evidence="1">
    <location>
        <begin position="270"/>
        <end position="292"/>
    </location>
</feature>
<keyword evidence="1" id="KW-1133">Transmembrane helix</keyword>
<feature type="transmembrane region" description="Helical" evidence="1">
    <location>
        <begin position="403"/>
        <end position="422"/>
    </location>
</feature>
<organism evidence="4 5">
    <name type="scientific">Piscinibacter terrae</name>
    <dbReference type="NCBI Taxonomy" id="2496871"/>
    <lineage>
        <taxon>Bacteria</taxon>
        <taxon>Pseudomonadati</taxon>
        <taxon>Pseudomonadota</taxon>
        <taxon>Betaproteobacteria</taxon>
        <taxon>Burkholderiales</taxon>
        <taxon>Sphaerotilaceae</taxon>
        <taxon>Piscinibacter</taxon>
    </lineage>
</organism>
<feature type="transmembrane region" description="Helical" evidence="1">
    <location>
        <begin position="6"/>
        <end position="22"/>
    </location>
</feature>
<dbReference type="OrthoDB" id="9813718at2"/>
<feature type="domain" description="DUF4010" evidence="3">
    <location>
        <begin position="184"/>
        <end position="396"/>
    </location>
</feature>
<evidence type="ECO:0000313" key="4">
    <source>
        <dbReference type="EMBL" id="RQP21733.1"/>
    </source>
</evidence>
<accession>A0A3N7HJN5</accession>
<feature type="transmembrane region" description="Helical" evidence="1">
    <location>
        <begin position="373"/>
        <end position="396"/>
    </location>
</feature>
<reference evidence="4 5" key="1">
    <citation type="submission" date="2018-08" db="EMBL/GenBank/DDBJ databases">
        <authorList>
            <person name="Khan S.A."/>
            <person name="Jeon C.O."/>
            <person name="Chun B.H."/>
            <person name="Jeong S.E."/>
        </authorList>
    </citation>
    <scope>NUCLEOTIDE SEQUENCE [LARGE SCALE GENOMIC DNA]</scope>
    <source>
        <strain evidence="4 5">S-16</strain>
    </source>
</reference>